<organism evidence="2 3">
    <name type="scientific">Agromyces protaetiae</name>
    <dbReference type="NCBI Taxonomy" id="2509455"/>
    <lineage>
        <taxon>Bacteria</taxon>
        <taxon>Bacillati</taxon>
        <taxon>Actinomycetota</taxon>
        <taxon>Actinomycetes</taxon>
        <taxon>Micrococcales</taxon>
        <taxon>Microbacteriaceae</taxon>
        <taxon>Agromyces</taxon>
    </lineage>
</organism>
<dbReference type="SMART" id="SM00347">
    <property type="entry name" value="HTH_MARR"/>
    <property type="match status" value="1"/>
</dbReference>
<dbReference type="SUPFAM" id="SSF46785">
    <property type="entry name" value="Winged helix' DNA-binding domain"/>
    <property type="match status" value="1"/>
</dbReference>
<dbReference type="PROSITE" id="PS50995">
    <property type="entry name" value="HTH_MARR_2"/>
    <property type="match status" value="1"/>
</dbReference>
<reference evidence="2 3" key="1">
    <citation type="submission" date="2019-01" db="EMBL/GenBank/DDBJ databases">
        <title>Genome sequencing of strain FW100M-8.</title>
        <authorList>
            <person name="Heo J."/>
            <person name="Kim S.-J."/>
            <person name="Kim J.-S."/>
            <person name="Hong S.-B."/>
            <person name="Kwon S.-W."/>
        </authorList>
    </citation>
    <scope>NUCLEOTIDE SEQUENCE [LARGE SCALE GENOMIC DNA]</scope>
    <source>
        <strain evidence="2 3">FW100M-8</strain>
    </source>
</reference>
<dbReference type="InterPro" id="IPR036388">
    <property type="entry name" value="WH-like_DNA-bd_sf"/>
</dbReference>
<dbReference type="InterPro" id="IPR052526">
    <property type="entry name" value="HTH-type_Bedaq_tolerance"/>
</dbReference>
<name>A0A4P6FW41_9MICO</name>
<proteinExistence type="predicted"/>
<gene>
    <name evidence="2" type="ORF">ET445_04460</name>
</gene>
<evidence type="ECO:0000259" key="1">
    <source>
        <dbReference type="PROSITE" id="PS50995"/>
    </source>
</evidence>
<dbReference type="AlphaFoldDB" id="A0A4P6FW41"/>
<sequence>MRLLAALEASGPSSISDLAPRIGVDQPRTSRLAKAAIDVGHVRREVDPTDARRSILVITEAGREALKATLGRRRAAVETALEGFTEAERAEFARLLARFVEAWPRR</sequence>
<protein>
    <submittedName>
        <fullName evidence="2">MarR family transcriptional regulator</fullName>
    </submittedName>
</protein>
<keyword evidence="3" id="KW-1185">Reference proteome</keyword>
<dbReference type="OrthoDB" id="7774677at2"/>
<dbReference type="Pfam" id="PF12802">
    <property type="entry name" value="MarR_2"/>
    <property type="match status" value="1"/>
</dbReference>
<dbReference type="Proteomes" id="UP000291259">
    <property type="component" value="Chromosome"/>
</dbReference>
<dbReference type="InterPro" id="IPR000835">
    <property type="entry name" value="HTH_MarR-typ"/>
</dbReference>
<dbReference type="EMBL" id="CP035491">
    <property type="protein sequence ID" value="QAY74858.1"/>
    <property type="molecule type" value="Genomic_DNA"/>
</dbReference>
<evidence type="ECO:0000313" key="2">
    <source>
        <dbReference type="EMBL" id="QAY74858.1"/>
    </source>
</evidence>
<feature type="domain" description="HTH marR-type" evidence="1">
    <location>
        <begin position="1"/>
        <end position="101"/>
    </location>
</feature>
<accession>A0A4P6FW41</accession>
<dbReference type="PANTHER" id="PTHR39515:SF2">
    <property type="entry name" value="HTH-TYPE TRANSCRIPTIONAL REGULATOR RV0880"/>
    <property type="match status" value="1"/>
</dbReference>
<dbReference type="InterPro" id="IPR036390">
    <property type="entry name" value="WH_DNA-bd_sf"/>
</dbReference>
<dbReference type="Gene3D" id="1.10.10.10">
    <property type="entry name" value="Winged helix-like DNA-binding domain superfamily/Winged helix DNA-binding domain"/>
    <property type="match status" value="1"/>
</dbReference>
<dbReference type="KEGG" id="agf:ET445_04460"/>
<dbReference type="GO" id="GO:0003700">
    <property type="term" value="F:DNA-binding transcription factor activity"/>
    <property type="evidence" value="ECO:0007669"/>
    <property type="project" value="InterPro"/>
</dbReference>
<evidence type="ECO:0000313" key="3">
    <source>
        <dbReference type="Proteomes" id="UP000291259"/>
    </source>
</evidence>
<dbReference type="PANTHER" id="PTHR39515">
    <property type="entry name" value="CONSERVED PROTEIN"/>
    <property type="match status" value="1"/>
</dbReference>